<gene>
    <name evidence="2" type="ORF">SAMN04488028_1071</name>
</gene>
<keyword evidence="3" id="KW-1185">Reference proteome</keyword>
<organism evidence="2 3">
    <name type="scientific">Reichenbachiella agariperforans</name>
    <dbReference type="NCBI Taxonomy" id="156994"/>
    <lineage>
        <taxon>Bacteria</taxon>
        <taxon>Pseudomonadati</taxon>
        <taxon>Bacteroidota</taxon>
        <taxon>Cytophagia</taxon>
        <taxon>Cytophagales</taxon>
        <taxon>Reichenbachiellaceae</taxon>
        <taxon>Reichenbachiella</taxon>
    </lineage>
</organism>
<name>A0A1M6U7L4_REIAG</name>
<feature type="non-terminal residue" evidence="2">
    <location>
        <position position="1"/>
    </location>
</feature>
<dbReference type="NCBIfam" id="TIGR03696">
    <property type="entry name" value="Rhs_assc_core"/>
    <property type="match status" value="1"/>
</dbReference>
<dbReference type="InterPro" id="IPR022385">
    <property type="entry name" value="Rhs_assc_core"/>
</dbReference>
<dbReference type="RefSeq" id="WP_073124081.1">
    <property type="nucleotide sequence ID" value="NZ_FRAA01000007.1"/>
</dbReference>
<evidence type="ECO:0000313" key="3">
    <source>
        <dbReference type="Proteomes" id="UP000184474"/>
    </source>
</evidence>
<dbReference type="InterPro" id="IPR045619">
    <property type="entry name" value="DUF6443"/>
</dbReference>
<dbReference type="Proteomes" id="UP000184474">
    <property type="component" value="Unassembled WGS sequence"/>
</dbReference>
<evidence type="ECO:0000313" key="2">
    <source>
        <dbReference type="EMBL" id="SHK65275.1"/>
    </source>
</evidence>
<proteinExistence type="predicted"/>
<dbReference type="Pfam" id="PF20041">
    <property type="entry name" value="DUF6443"/>
    <property type="match status" value="1"/>
</dbReference>
<feature type="domain" description="DUF6443" evidence="1">
    <location>
        <begin position="218"/>
        <end position="361"/>
    </location>
</feature>
<accession>A0A1M6U7L4</accession>
<dbReference type="Gene3D" id="2.180.10.10">
    <property type="entry name" value="RHS repeat-associated core"/>
    <property type="match status" value="2"/>
</dbReference>
<evidence type="ECO:0000259" key="1">
    <source>
        <dbReference type="Pfam" id="PF20041"/>
    </source>
</evidence>
<dbReference type="EMBL" id="FRAA01000007">
    <property type="protein sequence ID" value="SHK65275.1"/>
    <property type="molecule type" value="Genomic_DNA"/>
</dbReference>
<sequence>ERISQVEGQPLSWTGLTAAGVYTVHGYIPDIIVTEEPCASEMIGSATIEISALPEVIIPQRVETFPNQTLDLPIANLSGGQWSVEGDLVFGQTIFTSDLGIGLHILTYSYREEGSVCPEVEGDLIVSVIPVPELNIDKFISDCKDITLGVLSTSSGYDSYTWFRDDVEVSELEQASVDVGEPGTYKVLIENNLGHSIFTNEVEMKSFIGSVDFNYVHSIKYKDAYEEEIDLPSTKENITSSITYYDGLGEERQVVMIGNSHSGFDAITPYALDGFGRTSKGFKSYVRNGFDEGCYDPNALSLNQNSGAVFDYYAGSPNTPVDAIPYSETIYEPSPLNRVAAQYGPGEVWRRDGRPVLFEYSTNIEEEVVWWGIVSSSLTNQGYYESASLYKNTTIDEEQHRVIEYKNLEGQVVLKKVQADESASEWAETYYVYDDFGNLRFVLPPKYSANLNIADFDSLAFQYHYDHRQRMTEKRVPGAGWVYMVYDDRDRLVLTQDANQRANKEWLFTKYDALNRPVITGIYTHGSEVDQATMQGLIDQFYEDAESNTDEWYEVQDNNGTFGYTNQSFPKTGLDHLSVIFYDNYGFTSIADWEIDEVDTSSEPTAKTYVTGTMTKVLGIDSSQDCPEGEGCLHADQAWNQSLILYDSRYRVDEVVNKDYQGNTDQVETDYYSIVYPLVVETRHAHYHADSDQTTTITEHFDYDHADRLMSVTHQINEETPVVILTNEYNELGELITKKLHQENPPSEEGAEGVYKQEIDYAYNIRGWLTHINDPGTDDPSRYFSMQLKYTDATHAQYNGNIGEIDWTNPMETAILNSYDYAYDPMNRLNEAMYSSTKAGLDYDVTGIDYDLNGNILHLNRLGDKDNGSAGNLPGQSIDELVYGYQGNQLIKVTDDSESDTGFKDGADQDEEYRYDANGNMTVDQNKGITEITYNHLNLPVRVVKSPLEGGQGGVEIVYIYDAAGVKQAQIVYEDGEEAKRTDYKGAFIYETLAELGLSAGAETSLQFIQHAEGRVTYSPLEGGQGGVYEYQYHLKDHLGNVRATFTSEPKTEQALATIEEATNDNFGDYDKAMRIKADLFNHTTGGEYAVRLNGSDDEVIGLSRQLRVKPGDVINLEVYAKYLDGDQSGGWTSALNTLVGQIAAASTGVVFEGANYGSAQLPFADLLTGKSDPSTAPKAYLNYLVFDNNYQPILEQSGYQQMSEDAAEDGTDVAHEHLSHSIAIEEAGYVYIYLSNENGTTDPIDVFFDDFRVEQQYSPIVQKDDYYPFGLSFNSYSNVGMTSQLFKYNAGSEYDVNLGFYMTQNRMMNPELGRFWGVDALADLFPSMSPMSYAYSNPIKFNDPLGLNPEGDGVGPQILDEVVVTAEKLPEDYSDLIQSINPLERAGGIALSKGDIRQVQMYSDQSNNFSYGDYLKEKYRPNKMGDAWMKIAAYSIGGTMVAIYGSPMLLNLLGEGSVSLSASSIKMALFGTTDLTSKAYLTKAGFNMFVETTNQLLTGDASQLDVFDIGAQGFLGLNTPISAGAGAVFDIKPFASDYNFVNLNSGSAVDFVTGYAAGKVGGLEVIKGSVAKPLIQWGADLSMKVISEGSKKAIEE</sequence>
<reference evidence="3" key="1">
    <citation type="submission" date="2016-11" db="EMBL/GenBank/DDBJ databases">
        <authorList>
            <person name="Varghese N."/>
            <person name="Submissions S."/>
        </authorList>
    </citation>
    <scope>NUCLEOTIDE SEQUENCE [LARGE SCALE GENOMIC DNA]</scope>
    <source>
        <strain evidence="3">DSM 26134</strain>
    </source>
</reference>
<protein>
    <submittedName>
        <fullName evidence="2">RHS repeat-associated core domain-containing protein</fullName>
    </submittedName>
</protein>
<dbReference type="STRING" id="156994.SAMN04488028_1071"/>